<evidence type="ECO:0000313" key="2">
    <source>
        <dbReference type="Proteomes" id="UP000644507"/>
    </source>
</evidence>
<reference evidence="1" key="1">
    <citation type="journal article" date="2014" name="Int. J. Syst. Evol. Microbiol.">
        <title>Complete genome sequence of Corynebacterium casei LMG S-19264T (=DSM 44701T), isolated from a smear-ripened cheese.</title>
        <authorList>
            <consortium name="US DOE Joint Genome Institute (JGI-PGF)"/>
            <person name="Walter F."/>
            <person name="Albersmeier A."/>
            <person name="Kalinowski J."/>
            <person name="Ruckert C."/>
        </authorList>
    </citation>
    <scope>NUCLEOTIDE SEQUENCE</scope>
    <source>
        <strain evidence="1">KCTC 12988</strain>
    </source>
</reference>
<accession>A0A918WD73</accession>
<sequence length="116" mass="12717">MEVVNAGFVLFPSQKTIVLSVEVELSGPPAGARFLRFSFPSGDSKEFSEFKVIPLGSAESYEGRSGALKGMSYHESYPVKVELLADKAGEKVLDTLTQYVRFEVPPKALERMGVEL</sequence>
<gene>
    <name evidence="1" type="ORF">GCM10007100_00490</name>
</gene>
<evidence type="ECO:0000313" key="1">
    <source>
        <dbReference type="EMBL" id="GHC40081.1"/>
    </source>
</evidence>
<comment type="caution">
    <text evidence="1">The sequence shown here is derived from an EMBL/GenBank/DDBJ whole genome shotgun (WGS) entry which is preliminary data.</text>
</comment>
<dbReference type="EMBL" id="BMXI01000001">
    <property type="protein sequence ID" value="GHC40081.1"/>
    <property type="molecule type" value="Genomic_DNA"/>
</dbReference>
<dbReference type="RefSeq" id="WP_189566194.1">
    <property type="nucleotide sequence ID" value="NZ_BMXI01000001.1"/>
</dbReference>
<name>A0A918WD73_9BACT</name>
<dbReference type="Proteomes" id="UP000644507">
    <property type="component" value="Unassembled WGS sequence"/>
</dbReference>
<organism evidence="1 2">
    <name type="scientific">Roseibacillus persicicus</name>
    <dbReference type="NCBI Taxonomy" id="454148"/>
    <lineage>
        <taxon>Bacteria</taxon>
        <taxon>Pseudomonadati</taxon>
        <taxon>Verrucomicrobiota</taxon>
        <taxon>Verrucomicrobiia</taxon>
        <taxon>Verrucomicrobiales</taxon>
        <taxon>Verrucomicrobiaceae</taxon>
        <taxon>Roseibacillus</taxon>
    </lineage>
</organism>
<dbReference type="AlphaFoldDB" id="A0A918WD73"/>
<reference evidence="1" key="2">
    <citation type="submission" date="2020-09" db="EMBL/GenBank/DDBJ databases">
        <authorList>
            <person name="Sun Q."/>
            <person name="Kim S."/>
        </authorList>
    </citation>
    <scope>NUCLEOTIDE SEQUENCE</scope>
    <source>
        <strain evidence="1">KCTC 12988</strain>
    </source>
</reference>
<proteinExistence type="predicted"/>
<keyword evidence="2" id="KW-1185">Reference proteome</keyword>
<protein>
    <submittedName>
        <fullName evidence="1">Uncharacterized protein</fullName>
    </submittedName>
</protein>